<organism evidence="1">
    <name type="scientific">viral metagenome</name>
    <dbReference type="NCBI Taxonomy" id="1070528"/>
    <lineage>
        <taxon>unclassified sequences</taxon>
        <taxon>metagenomes</taxon>
        <taxon>organismal metagenomes</taxon>
    </lineage>
</organism>
<accession>A0A6H1ZIQ0</accession>
<protein>
    <submittedName>
        <fullName evidence="1">Uncharacterized protein</fullName>
    </submittedName>
</protein>
<name>A0A6H1ZIQ0_9ZZZZ</name>
<dbReference type="EMBL" id="MT144042">
    <property type="protein sequence ID" value="QJA47408.1"/>
    <property type="molecule type" value="Genomic_DNA"/>
</dbReference>
<proteinExistence type="predicted"/>
<sequence>MKNKKKIEENNIEEDDKLLNEMLYVFKHPREEIAKFKYSSSNDKRKMAKYLRYLKNKKFNVLTKEEKALMNDILKIWDKTKKKRRKTTLARKTLGCYKCKFLYSYSSGGNYECKIMTKESMNNLCNLKLKCRYFEED</sequence>
<evidence type="ECO:0000313" key="1">
    <source>
        <dbReference type="EMBL" id="QJA47408.1"/>
    </source>
</evidence>
<dbReference type="EMBL" id="MT144659">
    <property type="protein sequence ID" value="QJH96710.1"/>
    <property type="molecule type" value="Genomic_DNA"/>
</dbReference>
<dbReference type="AlphaFoldDB" id="A0A6H1ZIQ0"/>
<gene>
    <name evidence="1" type="ORF">TM448A00666_0012</name>
    <name evidence="2" type="ORF">TM448B00795_0024</name>
</gene>
<reference evidence="1" key="1">
    <citation type="submission" date="2020-03" db="EMBL/GenBank/DDBJ databases">
        <title>The deep terrestrial virosphere.</title>
        <authorList>
            <person name="Holmfeldt K."/>
            <person name="Nilsson E."/>
            <person name="Simone D."/>
            <person name="Lopez-Fernandez M."/>
            <person name="Wu X."/>
            <person name="de Brujin I."/>
            <person name="Lundin D."/>
            <person name="Andersson A."/>
            <person name="Bertilsson S."/>
            <person name="Dopson M."/>
        </authorList>
    </citation>
    <scope>NUCLEOTIDE SEQUENCE</scope>
    <source>
        <strain evidence="1">TM448A00666</strain>
        <strain evidence="2">TM448B00795</strain>
    </source>
</reference>
<evidence type="ECO:0000313" key="2">
    <source>
        <dbReference type="EMBL" id="QJH96710.1"/>
    </source>
</evidence>